<dbReference type="RefSeq" id="WP_021031736.1">
    <property type="nucleotide sequence ID" value="NZ_AFNV02000017.1"/>
</dbReference>
<dbReference type="Pfam" id="PF12740">
    <property type="entry name" value="PETase"/>
    <property type="match status" value="1"/>
</dbReference>
<name>U2EL02_9GAMM</name>
<evidence type="ECO:0000313" key="5">
    <source>
        <dbReference type="Proteomes" id="UP000006242"/>
    </source>
</evidence>
<dbReference type="InterPro" id="IPR041127">
    <property type="entry name" value="PET_hydrolase/cutinase-like"/>
</dbReference>
<feature type="domain" description="PET hydrolase/cutinase-like" evidence="3">
    <location>
        <begin position="140"/>
        <end position="229"/>
    </location>
</feature>
<dbReference type="InterPro" id="IPR029058">
    <property type="entry name" value="AB_hydrolase_fold"/>
</dbReference>
<sequence length="255" mass="27836">MKNTWPRTAGRWCGLCALVLLLGLTGCNDSSDDDSVTDSPSADRTTPDPVSTEVAADPSEPGAFEVVENEYNFGRMNVMDWKNGDSYGSDIHGYIQYPQDAAGPFPVLLFLHGRHGTCYDGWGIDDDDCQNPIPSFRGYEYISRNLASHGYAVISIDANDINDNDSGPSNGDSGSLARAQLVVRHLDEFRNINQMGGQGLSDLMGKLDMSEIGIMGHSRGGEGVNMTVRYNREQLNPHNITAVYRSRPPTTTPRA</sequence>
<dbReference type="EC" id="3.1.1.-" evidence="4"/>
<keyword evidence="2" id="KW-0732">Signal</keyword>
<protein>
    <submittedName>
        <fullName evidence="4">Lipase protein</fullName>
        <ecNumber evidence="4">3.1.1.-</ecNumber>
    </submittedName>
</protein>
<dbReference type="Gene3D" id="3.40.50.1820">
    <property type="entry name" value="alpha/beta hydrolase"/>
    <property type="match status" value="1"/>
</dbReference>
<feature type="region of interest" description="Disordered" evidence="1">
    <location>
        <begin position="31"/>
        <end position="59"/>
    </location>
</feature>
<dbReference type="Proteomes" id="UP000006242">
    <property type="component" value="Unassembled WGS sequence"/>
</dbReference>
<dbReference type="SUPFAM" id="SSF53474">
    <property type="entry name" value="alpha/beta-Hydrolases"/>
    <property type="match status" value="1"/>
</dbReference>
<gene>
    <name evidence="4" type="ORF">SSPSH_002519</name>
</gene>
<dbReference type="EMBL" id="AFNV02000017">
    <property type="protein sequence ID" value="ERJ18605.1"/>
    <property type="molecule type" value="Genomic_DNA"/>
</dbReference>
<feature type="signal peptide" evidence="2">
    <location>
        <begin position="1"/>
        <end position="31"/>
    </location>
</feature>
<accession>U2EL02</accession>
<organism evidence="4 5">
    <name type="scientific">Salinisphaera shabanensis E1L3A</name>
    <dbReference type="NCBI Taxonomy" id="1033802"/>
    <lineage>
        <taxon>Bacteria</taxon>
        <taxon>Pseudomonadati</taxon>
        <taxon>Pseudomonadota</taxon>
        <taxon>Gammaproteobacteria</taxon>
        <taxon>Salinisphaerales</taxon>
        <taxon>Salinisphaeraceae</taxon>
        <taxon>Salinisphaera</taxon>
    </lineage>
</organism>
<feature type="chain" id="PRO_5004625380" evidence="2">
    <location>
        <begin position="32"/>
        <end position="255"/>
    </location>
</feature>
<keyword evidence="5" id="KW-1185">Reference proteome</keyword>
<comment type="caution">
    <text evidence="4">The sequence shown here is derived from an EMBL/GenBank/DDBJ whole genome shotgun (WGS) entry which is preliminary data.</text>
</comment>
<dbReference type="GO" id="GO:0016787">
    <property type="term" value="F:hydrolase activity"/>
    <property type="evidence" value="ECO:0007669"/>
    <property type="project" value="UniProtKB-KW"/>
</dbReference>
<evidence type="ECO:0000256" key="2">
    <source>
        <dbReference type="SAM" id="SignalP"/>
    </source>
</evidence>
<proteinExistence type="predicted"/>
<evidence type="ECO:0000256" key="1">
    <source>
        <dbReference type="SAM" id="MobiDB-lite"/>
    </source>
</evidence>
<evidence type="ECO:0000259" key="3">
    <source>
        <dbReference type="Pfam" id="PF12740"/>
    </source>
</evidence>
<reference evidence="4 5" key="2">
    <citation type="journal article" date="2013" name="PLoS ONE">
        <title>INDIGO - INtegrated Data Warehouse of MIcrobial GenOmes with Examples from the Red Sea Extremophiles.</title>
        <authorList>
            <person name="Alam I."/>
            <person name="Antunes A."/>
            <person name="Kamau A.A."/>
            <person name="Ba Alawi W."/>
            <person name="Kalkatawi M."/>
            <person name="Stingl U."/>
            <person name="Bajic V.B."/>
        </authorList>
    </citation>
    <scope>NUCLEOTIDE SEQUENCE [LARGE SCALE GENOMIC DNA]</scope>
    <source>
        <strain evidence="4 5">E1L3A</strain>
    </source>
</reference>
<keyword evidence="4" id="KW-0378">Hydrolase</keyword>
<dbReference type="eggNOG" id="COG4188">
    <property type="taxonomic scope" value="Bacteria"/>
</dbReference>
<dbReference type="STRING" id="1033802.SSPSH_002519"/>
<evidence type="ECO:0000313" key="4">
    <source>
        <dbReference type="EMBL" id="ERJ18605.1"/>
    </source>
</evidence>
<dbReference type="AlphaFoldDB" id="U2EL02"/>
<reference evidence="4 5" key="1">
    <citation type="journal article" date="2011" name="J. Bacteriol.">
        <title>Genome sequence of Salinisphaera shabanensis, a gammaproteobacterium from the harsh, variable environment of the brine-seawater interface of the Shaban Deep in the Red Sea.</title>
        <authorList>
            <person name="Antunes A."/>
            <person name="Alam I."/>
            <person name="Bajic V.B."/>
            <person name="Stingl U."/>
        </authorList>
    </citation>
    <scope>NUCLEOTIDE SEQUENCE [LARGE SCALE GENOMIC DNA]</scope>
    <source>
        <strain evidence="4 5">E1L3A</strain>
    </source>
</reference>
<dbReference type="PROSITE" id="PS51257">
    <property type="entry name" value="PROKAR_LIPOPROTEIN"/>
    <property type="match status" value="1"/>
</dbReference>